<feature type="region of interest" description="Disordered" evidence="1">
    <location>
        <begin position="45"/>
        <end position="70"/>
    </location>
</feature>
<dbReference type="EMBL" id="JBBPBN010000039">
    <property type="protein sequence ID" value="KAK8999676.1"/>
    <property type="molecule type" value="Genomic_DNA"/>
</dbReference>
<evidence type="ECO:0000313" key="3">
    <source>
        <dbReference type="Proteomes" id="UP001396334"/>
    </source>
</evidence>
<comment type="caution">
    <text evidence="2">The sequence shown here is derived from an EMBL/GenBank/DDBJ whole genome shotgun (WGS) entry which is preliminary data.</text>
</comment>
<dbReference type="Proteomes" id="UP001396334">
    <property type="component" value="Unassembled WGS sequence"/>
</dbReference>
<name>A0ABR2QGR9_9ROSI</name>
<evidence type="ECO:0000313" key="2">
    <source>
        <dbReference type="EMBL" id="KAK8999676.1"/>
    </source>
</evidence>
<gene>
    <name evidence="2" type="ORF">V6N11_065174</name>
</gene>
<feature type="compositionally biased region" description="Basic and acidic residues" evidence="1">
    <location>
        <begin position="45"/>
        <end position="55"/>
    </location>
</feature>
<sequence>MVEGSKDTMLEDSKEDEAVGEDLRAVIEEFHADCEEVLVVVNERDYSDSSDRGEYGDSDESAEEILRDIF</sequence>
<evidence type="ECO:0000256" key="1">
    <source>
        <dbReference type="SAM" id="MobiDB-lite"/>
    </source>
</evidence>
<accession>A0ABR2QGR9</accession>
<reference evidence="2 3" key="1">
    <citation type="journal article" date="2024" name="G3 (Bethesda)">
        <title>Genome assembly of Hibiscus sabdariffa L. provides insights into metabolisms of medicinal natural products.</title>
        <authorList>
            <person name="Kim T."/>
        </authorList>
    </citation>
    <scope>NUCLEOTIDE SEQUENCE [LARGE SCALE GENOMIC DNA]</scope>
    <source>
        <strain evidence="2">TK-2024</strain>
        <tissue evidence="2">Old leaves</tissue>
    </source>
</reference>
<organism evidence="2 3">
    <name type="scientific">Hibiscus sabdariffa</name>
    <name type="common">roselle</name>
    <dbReference type="NCBI Taxonomy" id="183260"/>
    <lineage>
        <taxon>Eukaryota</taxon>
        <taxon>Viridiplantae</taxon>
        <taxon>Streptophyta</taxon>
        <taxon>Embryophyta</taxon>
        <taxon>Tracheophyta</taxon>
        <taxon>Spermatophyta</taxon>
        <taxon>Magnoliopsida</taxon>
        <taxon>eudicotyledons</taxon>
        <taxon>Gunneridae</taxon>
        <taxon>Pentapetalae</taxon>
        <taxon>rosids</taxon>
        <taxon>malvids</taxon>
        <taxon>Malvales</taxon>
        <taxon>Malvaceae</taxon>
        <taxon>Malvoideae</taxon>
        <taxon>Hibiscus</taxon>
    </lineage>
</organism>
<protein>
    <submittedName>
        <fullName evidence="2">Uncharacterized protein</fullName>
    </submittedName>
</protein>
<proteinExistence type="predicted"/>
<keyword evidence="3" id="KW-1185">Reference proteome</keyword>